<proteinExistence type="predicted"/>
<organism evidence="1 2">
    <name type="scientific">Mycobacterium phage DLane</name>
    <dbReference type="NCBI Taxonomy" id="2922203"/>
    <lineage>
        <taxon>Viruses</taxon>
        <taxon>Duplodnaviria</taxon>
        <taxon>Heunggongvirae</taxon>
        <taxon>Uroviricota</taxon>
        <taxon>Caudoviricetes</taxon>
        <taxon>Gracegardnervirinae</taxon>
        <taxon>Cheoctovirus</taxon>
        <taxon>Cheoctovirus dlane</taxon>
        <taxon>Mycobacterium virus Dlane</taxon>
    </lineage>
</organism>
<reference evidence="1 2" key="1">
    <citation type="journal article" date="2012" name="J. Virol.">
        <title>Complete Genome Sequences of 138 Mycobacteriophages.</title>
        <authorList>
            <consortium name="the Science Education Alliance Phage Hunters Advancing Genomics and Evolutionary Science Program"/>
            <consortium name="the KwaZulu-Natal Research Institute for Tuberculosis and HIV Mycobacterial Genetics Course Students"/>
            <consortium name="the Phage Hunters Integrating Research and Education Program"/>
            <person name="Hatfull G.F."/>
        </authorList>
    </citation>
    <scope>NUCLEOTIDE SEQUENCE [LARGE SCALE GENOMIC DNA]</scope>
</reference>
<name>G1D1H0_9CAUD</name>
<dbReference type="Proteomes" id="UP000008409">
    <property type="component" value="Segment"/>
</dbReference>
<dbReference type="GeneID" id="40233227"/>
<dbReference type="KEGG" id="vg:40233227"/>
<keyword evidence="2" id="KW-1185">Reference proteome</keyword>
<sequence length="84" mass="8882">MTPADAKALVGSRTPCAVCTSAPTPTPASVGRTCRFGAFANSTRGNPPDETENLRAHLLTGAKLRLQPMGFDDAGNQLWRQLKA</sequence>
<protein>
    <submittedName>
        <fullName evidence="1">Uncharacterized protein</fullName>
    </submittedName>
</protein>
<evidence type="ECO:0000313" key="2">
    <source>
        <dbReference type="Proteomes" id="UP000008409"/>
    </source>
</evidence>
<dbReference type="RefSeq" id="YP_009636489.1">
    <property type="nucleotide sequence ID" value="NC_042317.1"/>
</dbReference>
<dbReference type="EMBL" id="JF937093">
    <property type="protein sequence ID" value="AEK08620.1"/>
    <property type="molecule type" value="Genomic_DNA"/>
</dbReference>
<accession>G1D1H0</accession>
<evidence type="ECO:0000313" key="1">
    <source>
        <dbReference type="EMBL" id="AEK08620.1"/>
    </source>
</evidence>
<gene>
    <name evidence="1" type="primary">76</name>
    <name evidence="1" type="ORF">PBI_DLANE_76</name>
</gene>